<evidence type="ECO:0000256" key="6">
    <source>
        <dbReference type="ARBA" id="ARBA00022842"/>
    </source>
</evidence>
<dbReference type="GO" id="GO:0005634">
    <property type="term" value="C:nucleus"/>
    <property type="evidence" value="ECO:0007669"/>
    <property type="project" value="UniProtKB-SubCell"/>
</dbReference>
<evidence type="ECO:0000256" key="3">
    <source>
        <dbReference type="ARBA" id="ARBA00022722"/>
    </source>
</evidence>
<dbReference type="CDD" id="cd22326">
    <property type="entry name" value="FAN1-like"/>
    <property type="match status" value="1"/>
</dbReference>
<dbReference type="GO" id="GO:0004528">
    <property type="term" value="F:phosphodiesterase I activity"/>
    <property type="evidence" value="ECO:0007669"/>
    <property type="project" value="UniProtKB-EC"/>
</dbReference>
<dbReference type="GO" id="GO:0036297">
    <property type="term" value="P:interstrand cross-link repair"/>
    <property type="evidence" value="ECO:0007669"/>
    <property type="project" value="InterPro"/>
</dbReference>
<keyword evidence="4 8" id="KW-0479">Metal-binding</keyword>
<dbReference type="InterPro" id="IPR049126">
    <property type="entry name" value="FAN1-like_TPR"/>
</dbReference>
<dbReference type="Pfam" id="PF08774">
    <property type="entry name" value="VRR_NUC"/>
    <property type="match status" value="1"/>
</dbReference>
<name>A0A915CA45_PARUN</name>
<dbReference type="InterPro" id="IPR014883">
    <property type="entry name" value="VRR_NUC"/>
</dbReference>
<dbReference type="InterPro" id="IPR011856">
    <property type="entry name" value="tRNA_endonuc-like_dom_sf"/>
</dbReference>
<feature type="region of interest" description="Disordered" evidence="9">
    <location>
        <begin position="150"/>
        <end position="169"/>
    </location>
</feature>
<keyword evidence="8" id="KW-0539">Nucleus</keyword>
<keyword evidence="7 8" id="KW-0464">Manganese</keyword>
<evidence type="ECO:0000256" key="1">
    <source>
        <dbReference type="ARBA" id="ARBA00000983"/>
    </source>
</evidence>
<dbReference type="WBParaSite" id="PgR104_g002_t04">
    <property type="protein sequence ID" value="PgR104_g002_t04"/>
    <property type="gene ID" value="PgR104_g002"/>
</dbReference>
<comment type="similarity">
    <text evidence="2 8">Belongs to the FAN1 family.</text>
</comment>
<evidence type="ECO:0000313" key="13">
    <source>
        <dbReference type="WBParaSite" id="PgR104_g002_t04"/>
    </source>
</evidence>
<feature type="compositionally biased region" description="Polar residues" evidence="9">
    <location>
        <begin position="153"/>
        <end position="167"/>
    </location>
</feature>
<evidence type="ECO:0000256" key="7">
    <source>
        <dbReference type="ARBA" id="ARBA00023211"/>
    </source>
</evidence>
<dbReference type="InterPro" id="IPR049132">
    <property type="entry name" value="FAN1-like_euk"/>
</dbReference>
<evidence type="ECO:0000256" key="5">
    <source>
        <dbReference type="ARBA" id="ARBA00022801"/>
    </source>
</evidence>
<evidence type="ECO:0000259" key="10">
    <source>
        <dbReference type="SMART" id="SM00990"/>
    </source>
</evidence>
<comment type="catalytic activity">
    <reaction evidence="1 8">
        <text>Hydrolytically removes 5'-nucleotides successively from the 3'-hydroxy termini of 3'-hydroxy-terminated oligonucleotides.</text>
        <dbReference type="EC" id="3.1.4.1"/>
    </reaction>
</comment>
<evidence type="ECO:0000313" key="12">
    <source>
        <dbReference type="WBParaSite" id="PgR104_g002_t03"/>
    </source>
</evidence>
<comment type="subcellular location">
    <subcellularLocation>
        <location evidence="8">Nucleus</location>
    </subcellularLocation>
</comment>
<dbReference type="InterPro" id="IPR033315">
    <property type="entry name" value="Fan1-like"/>
</dbReference>
<comment type="cofactor">
    <cofactor evidence="8">
        <name>Mg(2+)</name>
        <dbReference type="ChEBI" id="CHEBI:18420"/>
    </cofactor>
    <cofactor evidence="8">
        <name>Mn(2+)</name>
        <dbReference type="ChEBI" id="CHEBI:29035"/>
    </cofactor>
</comment>
<dbReference type="GO" id="GO:0070336">
    <property type="term" value="F:flap-structured DNA binding"/>
    <property type="evidence" value="ECO:0007669"/>
    <property type="project" value="TreeGrafter"/>
</dbReference>
<dbReference type="PANTHER" id="PTHR15749">
    <property type="entry name" value="FANCONI-ASSOCIATED NUCLEASE 1"/>
    <property type="match status" value="1"/>
</dbReference>
<dbReference type="WBParaSite" id="PgR104_g002_t03">
    <property type="protein sequence ID" value="PgR104_g002_t03"/>
    <property type="gene ID" value="PgR104_g002"/>
</dbReference>
<accession>A0A915CA45</accession>
<evidence type="ECO:0000313" key="11">
    <source>
        <dbReference type="Proteomes" id="UP000887569"/>
    </source>
</evidence>
<dbReference type="Proteomes" id="UP000887569">
    <property type="component" value="Unplaced"/>
</dbReference>
<dbReference type="Gene3D" id="3.40.1350.10">
    <property type="match status" value="1"/>
</dbReference>
<reference evidence="12 13" key="1">
    <citation type="submission" date="2022-11" db="UniProtKB">
        <authorList>
            <consortium name="WormBaseParasite"/>
        </authorList>
    </citation>
    <scope>IDENTIFICATION</scope>
</reference>
<dbReference type="AlphaFoldDB" id="A0A915CA45"/>
<keyword evidence="8" id="KW-0234">DNA repair</keyword>
<dbReference type="GO" id="GO:0008409">
    <property type="term" value="F:5'-3' exonuclease activity"/>
    <property type="evidence" value="ECO:0007669"/>
    <property type="project" value="TreeGrafter"/>
</dbReference>
<evidence type="ECO:0000256" key="2">
    <source>
        <dbReference type="ARBA" id="ARBA00005533"/>
    </source>
</evidence>
<proteinExistence type="inferred from homology"/>
<comment type="function">
    <text evidence="8">Nuclease required for the repair of DNA interstrand cross-links (ICL). Acts as a 5'-3' exonuclease that anchors at a cut end of DNA and cleaves DNA successively at every third nucleotide, allowing to excise an ICL from one strand through flanking incisions.</text>
</comment>
<protein>
    <recommendedName>
        <fullName evidence="8">Fanconi-associated nuclease</fullName>
        <ecNumber evidence="8">3.1.4.1</ecNumber>
    </recommendedName>
</protein>
<dbReference type="GO" id="GO:0046872">
    <property type="term" value="F:metal ion binding"/>
    <property type="evidence" value="ECO:0007669"/>
    <property type="project" value="UniProtKB-KW"/>
</dbReference>
<dbReference type="SMART" id="SM00990">
    <property type="entry name" value="VRR_NUC"/>
    <property type="match status" value="1"/>
</dbReference>
<keyword evidence="8" id="KW-0227">DNA damage</keyword>
<organism evidence="11 12">
    <name type="scientific">Parascaris univalens</name>
    <name type="common">Nematode worm</name>
    <dbReference type="NCBI Taxonomy" id="6257"/>
    <lineage>
        <taxon>Eukaryota</taxon>
        <taxon>Metazoa</taxon>
        <taxon>Ecdysozoa</taxon>
        <taxon>Nematoda</taxon>
        <taxon>Chromadorea</taxon>
        <taxon>Rhabditida</taxon>
        <taxon>Spirurina</taxon>
        <taxon>Ascaridomorpha</taxon>
        <taxon>Ascaridoidea</taxon>
        <taxon>Ascarididae</taxon>
        <taxon>Parascaris</taxon>
    </lineage>
</organism>
<keyword evidence="5 8" id="KW-0378">Hydrolase</keyword>
<keyword evidence="11" id="KW-1185">Reference proteome</keyword>
<dbReference type="PANTHER" id="PTHR15749:SF4">
    <property type="entry name" value="FANCONI-ASSOCIATED NUCLEASE 1"/>
    <property type="match status" value="1"/>
</dbReference>
<dbReference type="GO" id="GO:0017108">
    <property type="term" value="F:5'-flap endonuclease activity"/>
    <property type="evidence" value="ECO:0007669"/>
    <property type="project" value="TreeGrafter"/>
</dbReference>
<evidence type="ECO:0000256" key="8">
    <source>
        <dbReference type="RuleBase" id="RU365033"/>
    </source>
</evidence>
<keyword evidence="6 8" id="KW-0460">Magnesium</keyword>
<sequence>MALLRAFQRQLEKKKCPACGIIIPSGKYQSHINRCFIDSDDDECVMIACITAEEKKRRANEQLINLDNSSTSMNETQNDKQSTTTIAINDLNLPMKSDKNVTESFTVVKAKRLKVEDEEIVEMKNHQLKVVENNSFKGGINRMKEETNKWDVPTSTSRSMNTNGSLSNRKRPAKINLQRNKKLMKKSEKMRCNESSKKNIVEVKCIESSPVKPKHLVESMETRNMGTETTITNLPQMVISGKEVEKELSREQIVEKVHNFLKCCQTELSSMAKERILSMNSISNGNEDVDDNEEMISIVENSIESNIDDDSNRSPYYLTLFLKILKRVFYEQCSENSPYSPSFWGENLSIVEKFISVSEKAKQLFVKIFIRKRRWLLVERLNLSYIAQDLSPLFDELNKVGLVESGSSGLTDLSEAIHLLHAPSLKLVAKKFQININCGKLDIARKLLKLSQERNVLGQRNTTRMLQVVREYLGACYRIDENVWRFFNAVFTLYSPYDMSSSQLLDQPTINVASQFLFSLLQLATNKVRYPAPSSSPLLHIYWNQEMLLRYIIAKELEANIADAIGRAKWSDVYSGALKARHIFLDVDIEYRLACEAIPPHLRRFTDLWVYTRCISHGIEALQRQRKYKEAVDWLQHLLNNKDAKMFLMDARGSWWDRLALNLDSHLKQRDEALKAINAALEDPSLGDKDRLLLQDRGEKINDTWKGPMNVPDPERIDISGSVLGKNLGDSRTNRFIIRRDETSYECAVEEIALRYYLRNGYKEGVHAEGAIWHTVFGLLCYDIIFDHQKEDVWFCETQTNPADLNSPSLYIRRKMAFDERFDIIEESTSEELIDLIKLAYDGHYGETNSEISWDVFSEFAQLKRFILCCQPKVLTSVFRRLVKDYRNCRSGFPDLTIWNDESGKLAVAEVKGPGDKLSTKQRLWLQYFSEHGVTAHVCHVAARNSKCVDND</sequence>
<dbReference type="Pfam" id="PF21170">
    <property type="entry name" value="FAN1_TPR"/>
    <property type="match status" value="1"/>
</dbReference>
<feature type="domain" description="VRR-NUC" evidence="10">
    <location>
        <begin position="828"/>
        <end position="943"/>
    </location>
</feature>
<keyword evidence="3 8" id="KW-0540">Nuclease</keyword>
<dbReference type="EC" id="3.1.4.1" evidence="8"/>
<evidence type="ECO:0000256" key="9">
    <source>
        <dbReference type="SAM" id="MobiDB-lite"/>
    </source>
</evidence>
<evidence type="ECO:0000256" key="4">
    <source>
        <dbReference type="ARBA" id="ARBA00022723"/>
    </source>
</evidence>